<sequence>MYIIMVLNRFPDEAKVKQKMLYSCSFDALKRALVGIYKYMQACDLDEASLEAVEQKVKFPDEAKVKQKMVYSCSLDTLKSALVGICKYMKACDLDEASLEAVEQKVKSSMWRN</sequence>
<dbReference type="VEuPathDB" id="VectorBase:LDEU012124"/>
<reference evidence="4 5" key="1">
    <citation type="journal article" date="2018" name="Gigascience">
        <title>Genomes of trombidid mites reveal novel predicted allergens and laterally-transferred genes associated with secondary metabolism.</title>
        <authorList>
            <person name="Dong X."/>
            <person name="Chaisiri K."/>
            <person name="Xia D."/>
            <person name="Armstrong S.D."/>
            <person name="Fang Y."/>
            <person name="Donnelly M.J."/>
            <person name="Kadowaki T."/>
            <person name="McGarry J.W."/>
            <person name="Darby A.C."/>
            <person name="Makepeace B.L."/>
        </authorList>
    </citation>
    <scope>NUCLEOTIDE SEQUENCE [LARGE SCALE GENOMIC DNA]</scope>
    <source>
        <strain evidence="4">UoL-UT</strain>
    </source>
</reference>
<dbReference type="Pfam" id="PF00241">
    <property type="entry name" value="Cofilin_ADF"/>
    <property type="match status" value="2"/>
</dbReference>
<dbReference type="STRING" id="299467.A0A443RX30"/>
<name>A0A443RX30_9ACAR</name>
<dbReference type="GO" id="GO:0003779">
    <property type="term" value="F:actin binding"/>
    <property type="evidence" value="ECO:0007669"/>
    <property type="project" value="UniProtKB-KW"/>
</dbReference>
<evidence type="ECO:0000259" key="3">
    <source>
        <dbReference type="PROSITE" id="PS51263"/>
    </source>
</evidence>
<dbReference type="SUPFAM" id="SSF55753">
    <property type="entry name" value="Actin depolymerizing proteins"/>
    <property type="match status" value="2"/>
</dbReference>
<evidence type="ECO:0000256" key="1">
    <source>
        <dbReference type="ARBA" id="ARBA00006844"/>
    </source>
</evidence>
<evidence type="ECO:0000256" key="2">
    <source>
        <dbReference type="ARBA" id="ARBA00023203"/>
    </source>
</evidence>
<proteinExistence type="inferred from homology"/>
<dbReference type="Gene3D" id="3.40.20.10">
    <property type="entry name" value="Severin"/>
    <property type="match status" value="2"/>
</dbReference>
<dbReference type="PROSITE" id="PS51263">
    <property type="entry name" value="ADF_H"/>
    <property type="match status" value="1"/>
</dbReference>
<organism evidence="4 5">
    <name type="scientific">Leptotrombidium deliense</name>
    <dbReference type="NCBI Taxonomy" id="299467"/>
    <lineage>
        <taxon>Eukaryota</taxon>
        <taxon>Metazoa</taxon>
        <taxon>Ecdysozoa</taxon>
        <taxon>Arthropoda</taxon>
        <taxon>Chelicerata</taxon>
        <taxon>Arachnida</taxon>
        <taxon>Acari</taxon>
        <taxon>Acariformes</taxon>
        <taxon>Trombidiformes</taxon>
        <taxon>Prostigmata</taxon>
        <taxon>Anystina</taxon>
        <taxon>Parasitengona</taxon>
        <taxon>Trombiculoidea</taxon>
        <taxon>Trombiculidae</taxon>
        <taxon>Leptotrombidium</taxon>
    </lineage>
</organism>
<dbReference type="GO" id="GO:0015629">
    <property type="term" value="C:actin cytoskeleton"/>
    <property type="evidence" value="ECO:0007669"/>
    <property type="project" value="InterPro"/>
</dbReference>
<dbReference type="InterPro" id="IPR002108">
    <property type="entry name" value="ADF-H"/>
</dbReference>
<dbReference type="OrthoDB" id="10249245at2759"/>
<dbReference type="InterPro" id="IPR017904">
    <property type="entry name" value="ADF/Cofilin"/>
</dbReference>
<keyword evidence="2" id="KW-0009">Actin-binding</keyword>
<dbReference type="GO" id="GO:0030042">
    <property type="term" value="P:actin filament depolymerization"/>
    <property type="evidence" value="ECO:0007669"/>
    <property type="project" value="InterPro"/>
</dbReference>
<comment type="caution">
    <text evidence="4">The sequence shown here is derived from an EMBL/GenBank/DDBJ whole genome shotgun (WGS) entry which is preliminary data.</text>
</comment>
<keyword evidence="5" id="KW-1185">Reference proteome</keyword>
<dbReference type="EMBL" id="NCKV01021616">
    <property type="protein sequence ID" value="RWS19916.1"/>
    <property type="molecule type" value="Genomic_DNA"/>
</dbReference>
<dbReference type="Proteomes" id="UP000288716">
    <property type="component" value="Unassembled WGS sequence"/>
</dbReference>
<feature type="domain" description="ADF-H" evidence="3">
    <location>
        <begin position="1"/>
        <end position="58"/>
    </location>
</feature>
<accession>A0A443RX30</accession>
<dbReference type="PANTHER" id="PTHR11913">
    <property type="entry name" value="COFILIN-RELATED"/>
    <property type="match status" value="1"/>
</dbReference>
<comment type="similarity">
    <text evidence="1">Belongs to the actin-binding proteins ADF family.</text>
</comment>
<evidence type="ECO:0000313" key="4">
    <source>
        <dbReference type="EMBL" id="RWS19916.1"/>
    </source>
</evidence>
<gene>
    <name evidence="4" type="ORF">B4U80_11021</name>
</gene>
<evidence type="ECO:0000313" key="5">
    <source>
        <dbReference type="Proteomes" id="UP000288716"/>
    </source>
</evidence>
<dbReference type="InterPro" id="IPR029006">
    <property type="entry name" value="ADF-H/Gelsolin-like_dom_sf"/>
</dbReference>
<dbReference type="AlphaFoldDB" id="A0A443RX30"/>
<protein>
    <submittedName>
        <fullName evidence="4">Twinstar-like protein</fullName>
    </submittedName>
</protein>